<organism evidence="1 2">
    <name type="scientific">Rangifer tarandus platyrhynchus</name>
    <name type="common">Svalbard reindeer</name>
    <dbReference type="NCBI Taxonomy" id="3082113"/>
    <lineage>
        <taxon>Eukaryota</taxon>
        <taxon>Metazoa</taxon>
        <taxon>Chordata</taxon>
        <taxon>Craniata</taxon>
        <taxon>Vertebrata</taxon>
        <taxon>Euteleostomi</taxon>
        <taxon>Mammalia</taxon>
        <taxon>Eutheria</taxon>
        <taxon>Laurasiatheria</taxon>
        <taxon>Artiodactyla</taxon>
        <taxon>Ruminantia</taxon>
        <taxon>Pecora</taxon>
        <taxon>Cervidae</taxon>
        <taxon>Odocoileinae</taxon>
        <taxon>Rangifer</taxon>
    </lineage>
</organism>
<evidence type="ECO:0000313" key="1">
    <source>
        <dbReference type="EMBL" id="CAI9701696.1"/>
    </source>
</evidence>
<dbReference type="Proteomes" id="UP001162501">
    <property type="component" value="Chromosome 22"/>
</dbReference>
<name>A0ACB0EM66_RANTA</name>
<evidence type="ECO:0000313" key="2">
    <source>
        <dbReference type="Proteomes" id="UP001162501"/>
    </source>
</evidence>
<reference evidence="1" key="1">
    <citation type="submission" date="2023-05" db="EMBL/GenBank/DDBJ databases">
        <authorList>
            <consortium name="ELIXIR-Norway"/>
        </authorList>
    </citation>
    <scope>NUCLEOTIDE SEQUENCE</scope>
</reference>
<dbReference type="EMBL" id="OX596106">
    <property type="protein sequence ID" value="CAI9701696.1"/>
    <property type="molecule type" value="Genomic_DNA"/>
</dbReference>
<accession>A0ACB0EM66</accession>
<proteinExistence type="predicted"/>
<sequence length="125" mass="14101">MLRCGGNGRLIWQLLSHRLSQGVRAAFLPQVTVPEEHRSSQQSCEEGHSVPCTCDNPELGPHQWWSKHPPMDSAHRTLHLVEASGRFLEKELWGQVEQALRVLVTVQKSCTNLHSCRSMSFGSFV</sequence>
<protein>
    <submittedName>
        <fullName evidence="1">Uncharacterized protein</fullName>
    </submittedName>
</protein>
<gene>
    <name evidence="1" type="ORF">MRATA1EN3_LOCUS12909</name>
</gene>